<evidence type="ECO:0000256" key="2">
    <source>
        <dbReference type="ARBA" id="ARBA00010617"/>
    </source>
</evidence>
<comment type="cofactor">
    <cofactor evidence="1 8">
        <name>heme</name>
        <dbReference type="ChEBI" id="CHEBI:30413"/>
    </cofactor>
</comment>
<evidence type="ECO:0000313" key="11">
    <source>
        <dbReference type="Proteomes" id="UP000249497"/>
    </source>
</evidence>
<keyword evidence="7 9" id="KW-0503">Monooxygenase</keyword>
<keyword evidence="3 8" id="KW-0349">Heme</keyword>
<dbReference type="PANTHER" id="PTHR24304:SF2">
    <property type="entry name" value="24-HYDROXYCHOLESTEROL 7-ALPHA-HYDROXYLASE"/>
    <property type="match status" value="1"/>
</dbReference>
<evidence type="ECO:0000256" key="7">
    <source>
        <dbReference type="ARBA" id="ARBA00023033"/>
    </source>
</evidence>
<evidence type="ECO:0000256" key="9">
    <source>
        <dbReference type="RuleBase" id="RU000461"/>
    </source>
</evidence>
<dbReference type="InterPro" id="IPR002403">
    <property type="entry name" value="Cyt_P450_E_grp-IV"/>
</dbReference>
<dbReference type="Proteomes" id="UP000249497">
    <property type="component" value="Unassembled WGS sequence"/>
</dbReference>
<dbReference type="AlphaFoldDB" id="A0A8T8X7U8"/>
<dbReference type="InterPro" id="IPR017972">
    <property type="entry name" value="Cyt_P450_CS"/>
</dbReference>
<dbReference type="Gene3D" id="1.10.630.10">
    <property type="entry name" value="Cytochrome P450"/>
    <property type="match status" value="1"/>
</dbReference>
<evidence type="ECO:0000256" key="6">
    <source>
        <dbReference type="ARBA" id="ARBA00023004"/>
    </source>
</evidence>
<dbReference type="PANTHER" id="PTHR24304">
    <property type="entry name" value="CYTOCHROME P450 FAMILY 7"/>
    <property type="match status" value="1"/>
</dbReference>
<dbReference type="GO" id="GO:0005506">
    <property type="term" value="F:iron ion binding"/>
    <property type="evidence" value="ECO:0007669"/>
    <property type="project" value="InterPro"/>
</dbReference>
<dbReference type="InterPro" id="IPR001128">
    <property type="entry name" value="Cyt_P450"/>
</dbReference>
<evidence type="ECO:0000256" key="5">
    <source>
        <dbReference type="ARBA" id="ARBA00023002"/>
    </source>
</evidence>
<evidence type="ECO:0000256" key="1">
    <source>
        <dbReference type="ARBA" id="ARBA00001971"/>
    </source>
</evidence>
<keyword evidence="6 8" id="KW-0408">Iron</keyword>
<comment type="similarity">
    <text evidence="2 9">Belongs to the cytochrome P450 family.</text>
</comment>
<keyword evidence="5 9" id="KW-0560">Oxidoreductase</keyword>
<dbReference type="GeneID" id="37178713"/>
<gene>
    <name evidence="10" type="ORF">BO86DRAFT_417187</name>
</gene>
<protein>
    <submittedName>
        <fullName evidence="10">Cytochrome P450</fullName>
    </submittedName>
</protein>
<keyword evidence="11" id="KW-1185">Reference proteome</keyword>
<organism evidence="10 11">
    <name type="scientific">Aspergillus japonicus CBS 114.51</name>
    <dbReference type="NCBI Taxonomy" id="1448312"/>
    <lineage>
        <taxon>Eukaryota</taxon>
        <taxon>Fungi</taxon>
        <taxon>Dikarya</taxon>
        <taxon>Ascomycota</taxon>
        <taxon>Pezizomycotina</taxon>
        <taxon>Eurotiomycetes</taxon>
        <taxon>Eurotiomycetidae</taxon>
        <taxon>Eurotiales</taxon>
        <taxon>Aspergillaceae</taxon>
        <taxon>Aspergillus</taxon>
        <taxon>Aspergillus subgen. Circumdati</taxon>
    </lineage>
</organism>
<dbReference type="RefSeq" id="XP_025530102.1">
    <property type="nucleotide sequence ID" value="XM_025675021.1"/>
</dbReference>
<dbReference type="GO" id="GO:0016705">
    <property type="term" value="F:oxidoreductase activity, acting on paired donors, with incorporation or reduction of molecular oxygen"/>
    <property type="evidence" value="ECO:0007669"/>
    <property type="project" value="InterPro"/>
</dbReference>
<name>A0A8T8X7U8_ASPJA</name>
<dbReference type="Pfam" id="PF00067">
    <property type="entry name" value="p450"/>
    <property type="match status" value="1"/>
</dbReference>
<evidence type="ECO:0000313" key="10">
    <source>
        <dbReference type="EMBL" id="RAH84208.1"/>
    </source>
</evidence>
<dbReference type="InterPro" id="IPR050529">
    <property type="entry name" value="CYP450_sterol_14alpha_dmase"/>
</dbReference>
<dbReference type="InterPro" id="IPR036396">
    <property type="entry name" value="Cyt_P450_sf"/>
</dbReference>
<dbReference type="PROSITE" id="PS00086">
    <property type="entry name" value="CYTOCHROME_P450"/>
    <property type="match status" value="1"/>
</dbReference>
<dbReference type="EMBL" id="KZ824779">
    <property type="protein sequence ID" value="RAH84208.1"/>
    <property type="molecule type" value="Genomic_DNA"/>
</dbReference>
<evidence type="ECO:0000256" key="8">
    <source>
        <dbReference type="PIRSR" id="PIRSR602403-1"/>
    </source>
</evidence>
<keyword evidence="4 8" id="KW-0479">Metal-binding</keyword>
<dbReference type="GO" id="GO:0004497">
    <property type="term" value="F:monooxygenase activity"/>
    <property type="evidence" value="ECO:0007669"/>
    <property type="project" value="UniProtKB-KW"/>
</dbReference>
<reference evidence="10 11" key="1">
    <citation type="submission" date="2018-02" db="EMBL/GenBank/DDBJ databases">
        <title>The genomes of Aspergillus section Nigri reveals drivers in fungal speciation.</title>
        <authorList>
            <consortium name="DOE Joint Genome Institute"/>
            <person name="Vesth T.C."/>
            <person name="Nybo J."/>
            <person name="Theobald S."/>
            <person name="Brandl J."/>
            <person name="Frisvad J.C."/>
            <person name="Nielsen K.F."/>
            <person name="Lyhne E.K."/>
            <person name="Kogle M.E."/>
            <person name="Kuo A."/>
            <person name="Riley R."/>
            <person name="Clum A."/>
            <person name="Nolan M."/>
            <person name="Lipzen A."/>
            <person name="Salamov A."/>
            <person name="Henrissat B."/>
            <person name="Wiebenga A."/>
            <person name="De vries R.P."/>
            <person name="Grigoriev I.V."/>
            <person name="Mortensen U.H."/>
            <person name="Andersen M.R."/>
            <person name="Baker S.E."/>
        </authorList>
    </citation>
    <scope>NUCLEOTIDE SEQUENCE [LARGE SCALE GENOMIC DNA]</scope>
    <source>
        <strain evidence="10 11">CBS 114.51</strain>
    </source>
</reference>
<sequence>MIASHLLPPLIFLEQQPAYSSVVIGALVVCLVCLVWPTESAKRAPPAPNFGVPRIGDAAAFLADPVGFVQKATQKCGSIFQIKLLVANLVYLRGVKLNRMYTDVKEDTWSFGGGIGLFLRKIAKPGYFDHLRTLVNSLNRGVNRKAALEHYFQLIEEEAGKALQGWSQRGAVPVFEETSRFVHRVIVRCLMGQDFYDHRLDELYEILHHMEADIGHPFNLLLPDWIPHPAARRLEQNRDRFAQIFEQQVADRRRNPEIWRDSLDYISFTLEDPRTAHLEGYLPSHHTVLMFAAHTSTVASISWTILELLRNPDYLAQLRQSLAAHPDARKCPELLAGIKETGRHYSGVHMFRTTHRAVELEGGKYLVPPNWIVSISPYLTHHDPEIFHTPQHWIPERWLQPDDRMQNLNNPREAAFLQFGAGCHRCPGEALAGIIAQGLLATLVRRYDMVWGKEGPPTDLTALDFSKVGSPWLEGDASIAIRPKVAE</sequence>
<dbReference type="GO" id="GO:0020037">
    <property type="term" value="F:heme binding"/>
    <property type="evidence" value="ECO:0007669"/>
    <property type="project" value="InterPro"/>
</dbReference>
<proteinExistence type="inferred from homology"/>
<accession>A0A8T8X7U8</accession>
<dbReference type="PRINTS" id="PR00465">
    <property type="entry name" value="EP450IV"/>
</dbReference>
<dbReference type="OrthoDB" id="1055148at2759"/>
<dbReference type="SUPFAM" id="SSF48264">
    <property type="entry name" value="Cytochrome P450"/>
    <property type="match status" value="1"/>
</dbReference>
<feature type="binding site" description="axial binding residue" evidence="8">
    <location>
        <position position="426"/>
    </location>
    <ligand>
        <name>heme</name>
        <dbReference type="ChEBI" id="CHEBI:30413"/>
    </ligand>
    <ligandPart>
        <name>Fe</name>
        <dbReference type="ChEBI" id="CHEBI:18248"/>
    </ligandPart>
</feature>
<evidence type="ECO:0000256" key="4">
    <source>
        <dbReference type="ARBA" id="ARBA00022723"/>
    </source>
</evidence>
<evidence type="ECO:0000256" key="3">
    <source>
        <dbReference type="ARBA" id="ARBA00022617"/>
    </source>
</evidence>